<proteinExistence type="predicted"/>
<dbReference type="InterPro" id="IPR015424">
    <property type="entry name" value="PyrdxlP-dep_Trfase"/>
</dbReference>
<dbReference type="SUPFAM" id="SSF53383">
    <property type="entry name" value="PLP-dependent transferases"/>
    <property type="match status" value="1"/>
</dbReference>
<reference evidence="1" key="1">
    <citation type="journal article" date="2015" name="Nature">
        <title>Complex archaea that bridge the gap between prokaryotes and eukaryotes.</title>
        <authorList>
            <person name="Spang A."/>
            <person name="Saw J.H."/>
            <person name="Jorgensen S.L."/>
            <person name="Zaremba-Niedzwiedzka K."/>
            <person name="Martijn J."/>
            <person name="Lind A.E."/>
            <person name="van Eijk R."/>
            <person name="Schleper C."/>
            <person name="Guy L."/>
            <person name="Ettema T.J."/>
        </authorList>
    </citation>
    <scope>NUCLEOTIDE SEQUENCE</scope>
</reference>
<comment type="caution">
    <text evidence="1">The sequence shown here is derived from an EMBL/GenBank/DDBJ whole genome shotgun (WGS) entry which is preliminary data.</text>
</comment>
<dbReference type="AlphaFoldDB" id="A0A0F9JY71"/>
<dbReference type="Gene3D" id="3.90.1150.10">
    <property type="entry name" value="Aspartate Aminotransferase, domain 1"/>
    <property type="match status" value="1"/>
</dbReference>
<dbReference type="InterPro" id="IPR000653">
    <property type="entry name" value="DegT/StrS_aminotransferase"/>
</dbReference>
<feature type="non-terminal residue" evidence="1">
    <location>
        <position position="1"/>
    </location>
</feature>
<sequence length="208" mass="23476">ILVQDEDLYWRIESLRICGRESGDGVQVHSGNFRMTSLQAAVLRGQLAAFVRNAPRIDRNGLALDRAVDAAPGVRSLRRNRHITRQCGYAFAFLYDPAAFDGLSAETFRQALSAELGMPFGTTYTPLNCSEIYYPHKKKRHQLSRSYVKAITPSRWELPVCQRLWRDRAVLSPWGIYACPPSRAHLLTDAIGRIHEHRGELLTARNGG</sequence>
<evidence type="ECO:0000313" key="1">
    <source>
        <dbReference type="EMBL" id="KKM03843.1"/>
    </source>
</evidence>
<organism evidence="1">
    <name type="scientific">marine sediment metagenome</name>
    <dbReference type="NCBI Taxonomy" id="412755"/>
    <lineage>
        <taxon>unclassified sequences</taxon>
        <taxon>metagenomes</taxon>
        <taxon>ecological metagenomes</taxon>
    </lineage>
</organism>
<protein>
    <submittedName>
        <fullName evidence="1">Uncharacterized protein</fullName>
    </submittedName>
</protein>
<accession>A0A0F9JY71</accession>
<dbReference type="EMBL" id="LAZR01016590">
    <property type="protein sequence ID" value="KKM03843.1"/>
    <property type="molecule type" value="Genomic_DNA"/>
</dbReference>
<gene>
    <name evidence="1" type="ORF">LCGC14_1770330</name>
</gene>
<name>A0A0F9JY71_9ZZZZ</name>
<dbReference type="InterPro" id="IPR015422">
    <property type="entry name" value="PyrdxlP-dep_Trfase_small"/>
</dbReference>
<dbReference type="Pfam" id="PF01041">
    <property type="entry name" value="DegT_DnrJ_EryC1"/>
    <property type="match status" value="1"/>
</dbReference>